<dbReference type="Pfam" id="PF07635">
    <property type="entry name" value="PSCyt1"/>
    <property type="match status" value="1"/>
</dbReference>
<dbReference type="InterPro" id="IPR022655">
    <property type="entry name" value="DUF1553"/>
</dbReference>
<feature type="domain" description="DUF1553" evidence="2">
    <location>
        <begin position="766"/>
        <end position="1021"/>
    </location>
</feature>
<dbReference type="Pfam" id="PF13385">
    <property type="entry name" value="Laminin_G_3"/>
    <property type="match status" value="1"/>
</dbReference>
<accession>A0A5C6CTH3</accession>
<dbReference type="InterPro" id="IPR011444">
    <property type="entry name" value="DUF1549"/>
</dbReference>
<dbReference type="EMBL" id="SJPS01000003">
    <property type="protein sequence ID" value="TWU27698.1"/>
    <property type="molecule type" value="Genomic_DNA"/>
</dbReference>
<name>A0A5C6CTH3_9BACT</name>
<feature type="domain" description="Cytochrome C Planctomycete-type" evidence="3">
    <location>
        <begin position="60"/>
        <end position="121"/>
    </location>
</feature>
<dbReference type="GO" id="GO:0009055">
    <property type="term" value="F:electron transfer activity"/>
    <property type="evidence" value="ECO:0007669"/>
    <property type="project" value="InterPro"/>
</dbReference>
<reference evidence="4 5" key="1">
    <citation type="submission" date="2019-02" db="EMBL/GenBank/DDBJ databases">
        <title>Deep-cultivation of Planctomycetes and their phenomic and genomic characterization uncovers novel biology.</title>
        <authorList>
            <person name="Wiegand S."/>
            <person name="Jogler M."/>
            <person name="Boedeker C."/>
            <person name="Pinto D."/>
            <person name="Vollmers J."/>
            <person name="Rivas-Marin E."/>
            <person name="Kohn T."/>
            <person name="Peeters S.H."/>
            <person name="Heuer A."/>
            <person name="Rast P."/>
            <person name="Oberbeckmann S."/>
            <person name="Bunk B."/>
            <person name="Jeske O."/>
            <person name="Meyerdierks A."/>
            <person name="Storesund J.E."/>
            <person name="Kallscheuer N."/>
            <person name="Luecker S."/>
            <person name="Lage O.M."/>
            <person name="Pohl T."/>
            <person name="Merkel B.J."/>
            <person name="Hornburger P."/>
            <person name="Mueller R.-W."/>
            <person name="Bruemmer F."/>
            <person name="Labrenz M."/>
            <person name="Spormann A.M."/>
            <person name="Op Den Camp H."/>
            <person name="Overmann J."/>
            <person name="Amann R."/>
            <person name="Jetten M.S.M."/>
            <person name="Mascher T."/>
            <person name="Medema M.H."/>
            <person name="Devos D.P."/>
            <person name="Kaster A.-K."/>
            <person name="Ovreas L."/>
            <person name="Rohde M."/>
            <person name="Galperin M.Y."/>
            <person name="Jogler C."/>
        </authorList>
    </citation>
    <scope>NUCLEOTIDE SEQUENCE [LARGE SCALE GENOMIC DNA]</scope>
    <source>
        <strain evidence="4 5">Pla144</strain>
    </source>
</reference>
<evidence type="ECO:0000259" key="2">
    <source>
        <dbReference type="Pfam" id="PF07587"/>
    </source>
</evidence>
<dbReference type="GO" id="GO:0020037">
    <property type="term" value="F:heme binding"/>
    <property type="evidence" value="ECO:0007669"/>
    <property type="project" value="InterPro"/>
</dbReference>
<dbReference type="Gene3D" id="2.60.120.200">
    <property type="match status" value="1"/>
</dbReference>
<evidence type="ECO:0000313" key="4">
    <source>
        <dbReference type="EMBL" id="TWU27698.1"/>
    </source>
</evidence>
<dbReference type="PANTHER" id="PTHR35889">
    <property type="entry name" value="CYCLOINULO-OLIGOSACCHARIDE FRUCTANOTRANSFERASE-RELATED"/>
    <property type="match status" value="1"/>
</dbReference>
<comment type="caution">
    <text evidence="4">The sequence shown here is derived from an EMBL/GenBank/DDBJ whole genome shotgun (WGS) entry which is preliminary data.</text>
</comment>
<dbReference type="SUPFAM" id="SSF46626">
    <property type="entry name" value="Cytochrome c"/>
    <property type="match status" value="1"/>
</dbReference>
<dbReference type="Pfam" id="PF07587">
    <property type="entry name" value="PSD1"/>
    <property type="match status" value="1"/>
</dbReference>
<feature type="domain" description="DUF1549" evidence="1">
    <location>
        <begin position="165"/>
        <end position="370"/>
    </location>
</feature>
<sequence>MYPWKLMESYCPPILQIRNQLRTRLVLILAAVLFPASANAVLPEIVDYNFHIKPILSDRCYACHGPDEETREGGFRLDLRDSAFGEADSGAHPIIPIKPAQSEILSRLTSADEDFRMPPADSKLSVSEEEIALLRRWIEQGAEWKQHWAFLPVQVPDGKYIANSIDRFVLDRLEHEGLESTGEATREELIRRVSFDLTGLPPTVEEIDTFSSDSTENAYERVVDRLLQSPRFGERLAVEWLDVARYADTYGYQADRYRAVWQWRDWVVQAFNENLPYDQFIIWQLAGDLLPNATDEQILATAFNRLHRQTNEGGSIEEEFRNEYVVDRVDTFGTAFLGLTIQCARCHDHKFDSITQREYYELYAFFNNINESGLYSHFTDAVPTPTLLQETPSKKEVLSELEQKIEIAESDLKKIAEQTRSQFVKDLEKGLVSIDGDGPIGIFSMDGLDRDSLANRVHSEESAELEGNPDLISGRFGKALKFNGENNFSTDVGGKFTRDDAFSISFWLNTPDEKSRAVVLHRSRSWTDAGSRGYEVLISDGKLQGSLIHFLPGNAISVRTTNKLPLKEWVHICLTYDGSSRADGLKLFVNGNPTATEIIADQLTKTILYKREEYLGGEEDFAQAHRLTLGQRFRDRGFKEGAIDELQIYDCELTPLEVAELHGGNMLTDLLGRNRQELSQLEREQLFKLFVNHNEKYRDALQGLKLLRQQRSRLLDELPEIMVMRELSQRRPAYLLARGAYDSPQVEVVPNTPKSLPDMNPELPRDRLGLARWLTDPNHPLTARVAVNRYWQMLFGRGLVATANDLGSQGQLPSHPELLDYLAFSFIESGWDLKAMLKQIVMSNTYRQSPQCNLALRERDPHNELLARGPQQRLTAEMMRDSALFASGLLVEKRGGPPVKPYEPPGLWEEKGSESYVRDVGEGSHRRSLYTFWKRTSPPPSMITFDAANREVCVVNRQMTTTPLQALLLMNDPQYVEAARAAAEKSLLQGSDSSTDRLDDLFRSFTSRMPTGAEQKVLSELYEEQLDYYKSDRSFADKFLNIGDHQNDRKIDPAQLAALTVVAQTIMNHFDAIVK</sequence>
<evidence type="ECO:0000259" key="1">
    <source>
        <dbReference type="Pfam" id="PF07583"/>
    </source>
</evidence>
<dbReference type="InterPro" id="IPR013320">
    <property type="entry name" value="ConA-like_dom_sf"/>
</dbReference>
<dbReference type="Pfam" id="PF07583">
    <property type="entry name" value="PSCyt2"/>
    <property type="match status" value="1"/>
</dbReference>
<dbReference type="PANTHER" id="PTHR35889:SF3">
    <property type="entry name" value="F-BOX DOMAIN-CONTAINING PROTEIN"/>
    <property type="match status" value="1"/>
</dbReference>
<organism evidence="4 5">
    <name type="scientific">Bythopirellula polymerisocia</name>
    <dbReference type="NCBI Taxonomy" id="2528003"/>
    <lineage>
        <taxon>Bacteria</taxon>
        <taxon>Pseudomonadati</taxon>
        <taxon>Planctomycetota</taxon>
        <taxon>Planctomycetia</taxon>
        <taxon>Pirellulales</taxon>
        <taxon>Lacipirellulaceae</taxon>
        <taxon>Bythopirellula</taxon>
    </lineage>
</organism>
<evidence type="ECO:0000313" key="5">
    <source>
        <dbReference type="Proteomes" id="UP000318437"/>
    </source>
</evidence>
<keyword evidence="5" id="KW-1185">Reference proteome</keyword>
<protein>
    <submittedName>
        <fullName evidence="4">Planctomycete cytochrome C</fullName>
    </submittedName>
</protein>
<dbReference type="Proteomes" id="UP000318437">
    <property type="component" value="Unassembled WGS sequence"/>
</dbReference>
<dbReference type="SUPFAM" id="SSF49899">
    <property type="entry name" value="Concanavalin A-like lectins/glucanases"/>
    <property type="match status" value="1"/>
</dbReference>
<evidence type="ECO:0000259" key="3">
    <source>
        <dbReference type="Pfam" id="PF07635"/>
    </source>
</evidence>
<dbReference type="InterPro" id="IPR011429">
    <property type="entry name" value="Cyt_c_Planctomycete-type"/>
</dbReference>
<dbReference type="AlphaFoldDB" id="A0A5C6CTH3"/>
<gene>
    <name evidence="4" type="ORF">Pla144_24750</name>
</gene>
<dbReference type="InterPro" id="IPR036909">
    <property type="entry name" value="Cyt_c-like_dom_sf"/>
</dbReference>
<proteinExistence type="predicted"/>